<evidence type="ECO:0000256" key="4">
    <source>
        <dbReference type="ARBA" id="ARBA00023002"/>
    </source>
</evidence>
<dbReference type="Pfam" id="PF07992">
    <property type="entry name" value="Pyr_redox_2"/>
    <property type="match status" value="2"/>
</dbReference>
<keyword evidence="7" id="KW-1185">Reference proteome</keyword>
<accession>A0A1Q2KUJ3</accession>
<evidence type="ECO:0000313" key="6">
    <source>
        <dbReference type="EMBL" id="AQQ51880.1"/>
    </source>
</evidence>
<dbReference type="PRINTS" id="PR00368">
    <property type="entry name" value="FADPNR"/>
</dbReference>
<comment type="subunit">
    <text evidence="2">Homodimer.</text>
</comment>
<evidence type="ECO:0000313" key="7">
    <source>
        <dbReference type="Proteomes" id="UP000188184"/>
    </source>
</evidence>
<evidence type="ECO:0000256" key="2">
    <source>
        <dbReference type="ARBA" id="ARBA00011738"/>
    </source>
</evidence>
<dbReference type="KEGG" id="pmar:B0X71_01270"/>
<evidence type="ECO:0000259" key="5">
    <source>
        <dbReference type="Pfam" id="PF07992"/>
    </source>
</evidence>
<dbReference type="InterPro" id="IPR050097">
    <property type="entry name" value="Ferredoxin-NADP_redctase_2"/>
</dbReference>
<sequence length="302" mass="33357">MIYDCAIIGGGPAGLNAALVLGRSRRNVVLFDGDNGRNLVTREAHGFLTRDGIKPEELKRIASEEIDKYDSVNQVKKRVAAIKRISDTDYELITEDGEVFHSIKLLLATGLQEELPDVPKIWDFYGKSLYSCPYCDGWEVRDQPLAVIADKSVFTVAKKLYTWSRDIVICTNGEGDISEEDRTRLAEKEIRIIEQPIADLQGADGQLEKIVFADGTSIDRRYGFITPYMKPASNFGEQLGCEVNAHGGIVTDKYRRTSVWNIYAAGDASHIVPSQLIIAAGEGSAAALGIDGDLTNEYFDNE</sequence>
<dbReference type="InterPro" id="IPR023753">
    <property type="entry name" value="FAD/NAD-binding_dom"/>
</dbReference>
<evidence type="ECO:0000256" key="3">
    <source>
        <dbReference type="ARBA" id="ARBA00022630"/>
    </source>
</evidence>
<reference evidence="6 7" key="1">
    <citation type="submission" date="2017-02" db="EMBL/GenBank/DDBJ databases">
        <title>The complete genomic sequence of a novel cold adapted crude oil-degrading bacterium Planococcus qaidamina Y42.</title>
        <authorList>
            <person name="Yang R."/>
        </authorList>
    </citation>
    <scope>NUCLEOTIDE SEQUENCE [LARGE SCALE GENOMIC DNA]</scope>
    <source>
        <strain evidence="6 7">Y42</strain>
    </source>
</reference>
<proteinExistence type="predicted"/>
<keyword evidence="4" id="KW-0560">Oxidoreductase</keyword>
<dbReference type="Gene3D" id="3.50.50.60">
    <property type="entry name" value="FAD/NAD(P)-binding domain"/>
    <property type="match status" value="2"/>
</dbReference>
<dbReference type="PANTHER" id="PTHR48105">
    <property type="entry name" value="THIOREDOXIN REDUCTASE 1-RELATED-RELATED"/>
    <property type="match status" value="1"/>
</dbReference>
<dbReference type="RefSeq" id="WP_077587752.1">
    <property type="nucleotide sequence ID" value="NZ_CP019640.1"/>
</dbReference>
<dbReference type="InterPro" id="IPR036188">
    <property type="entry name" value="FAD/NAD-bd_sf"/>
</dbReference>
<feature type="domain" description="FAD/NAD(P)-binding" evidence="5">
    <location>
        <begin position="176"/>
        <end position="283"/>
    </location>
</feature>
<dbReference type="PRINTS" id="PR00469">
    <property type="entry name" value="PNDRDTASEII"/>
</dbReference>
<name>A0A1Q2KUJ3_9BACL</name>
<dbReference type="EMBL" id="CP019640">
    <property type="protein sequence ID" value="AQQ51880.1"/>
    <property type="molecule type" value="Genomic_DNA"/>
</dbReference>
<dbReference type="AlphaFoldDB" id="A0A1Q2KUJ3"/>
<gene>
    <name evidence="6" type="ORF">B0X71_01270</name>
</gene>
<dbReference type="SUPFAM" id="SSF51905">
    <property type="entry name" value="FAD/NAD(P)-binding domain"/>
    <property type="match status" value="1"/>
</dbReference>
<organism evidence="6 7">
    <name type="scientific">Planococcus lenghuensis</name>
    <dbReference type="NCBI Taxonomy" id="2213202"/>
    <lineage>
        <taxon>Bacteria</taxon>
        <taxon>Bacillati</taxon>
        <taxon>Bacillota</taxon>
        <taxon>Bacilli</taxon>
        <taxon>Bacillales</taxon>
        <taxon>Caryophanaceae</taxon>
        <taxon>Planococcus</taxon>
    </lineage>
</organism>
<evidence type="ECO:0000256" key="1">
    <source>
        <dbReference type="ARBA" id="ARBA00001974"/>
    </source>
</evidence>
<protein>
    <submittedName>
        <fullName evidence="6">Pyridine nucleotide-disulfide oxidoreductase</fullName>
    </submittedName>
</protein>
<dbReference type="OrthoDB" id="9806179at2"/>
<dbReference type="GO" id="GO:0016491">
    <property type="term" value="F:oxidoreductase activity"/>
    <property type="evidence" value="ECO:0007669"/>
    <property type="project" value="UniProtKB-KW"/>
</dbReference>
<comment type="cofactor">
    <cofactor evidence="1">
        <name>FAD</name>
        <dbReference type="ChEBI" id="CHEBI:57692"/>
    </cofactor>
</comment>
<keyword evidence="3" id="KW-0285">Flavoprotein</keyword>
<feature type="domain" description="FAD/NAD(P)-binding" evidence="5">
    <location>
        <begin position="3"/>
        <end position="148"/>
    </location>
</feature>
<dbReference type="Proteomes" id="UP000188184">
    <property type="component" value="Chromosome"/>
</dbReference>